<gene>
    <name evidence="4" type="ORF">SAMN05216529_10315</name>
</gene>
<dbReference type="OrthoDB" id="9774451at2"/>
<sequence length="306" mass="32914">MGTFYSKTKNVRKICLMLLAVSMVGFSFTGCGDSGDQNGTSNSKAGETTLEKAKREGYVTIGFANEKPYAYQTVEGELTGEAVEVARTVLENLGIGEMRGVLTEFGSLIPGLQAKRFDMVTAGMFITPERAADVSFANPEYSIGEAIAVKKGNPLDLHSYEDIAEHETATVAIPGGAIEYDYLVAVGVPEDRLVTVPDMPSALAALQAGRVDVITATGPSLQETLDTAGDSDIERVIDFTQPVIDGKSVRGYGATAFRKDDTDFVEAFNKELKRLQDSGELLEIIQPFGFTEEELPGDITVEDVIK</sequence>
<dbReference type="InterPro" id="IPR014337">
    <property type="entry name" value="Ectoine_EhuB"/>
</dbReference>
<dbReference type="InterPro" id="IPR001638">
    <property type="entry name" value="Solute-binding_3/MltF_N"/>
</dbReference>
<dbReference type="PROSITE" id="PS51257">
    <property type="entry name" value="PROKAR_LIPOPROTEIN"/>
    <property type="match status" value="1"/>
</dbReference>
<dbReference type="SMART" id="SM00062">
    <property type="entry name" value="PBPb"/>
    <property type="match status" value="1"/>
</dbReference>
<evidence type="ECO:0000256" key="2">
    <source>
        <dbReference type="SAM" id="SignalP"/>
    </source>
</evidence>
<dbReference type="NCBIfam" id="TIGR02995">
    <property type="entry name" value="ectoine_ehuB"/>
    <property type="match status" value="1"/>
</dbReference>
<proteinExistence type="predicted"/>
<dbReference type="CDD" id="cd01002">
    <property type="entry name" value="PBP2_Ehub_like"/>
    <property type="match status" value="1"/>
</dbReference>
<dbReference type="GO" id="GO:0051470">
    <property type="term" value="P:ectoine transmembrane transport"/>
    <property type="evidence" value="ECO:0007669"/>
    <property type="project" value="InterPro"/>
</dbReference>
<evidence type="ECO:0000256" key="1">
    <source>
        <dbReference type="ARBA" id="ARBA00022729"/>
    </source>
</evidence>
<keyword evidence="1 2" id="KW-0732">Signal</keyword>
<dbReference type="RefSeq" id="WP_109709298.1">
    <property type="nucleotide sequence ID" value="NZ_QGDS01000003.1"/>
</dbReference>
<dbReference type="SUPFAM" id="SSF53850">
    <property type="entry name" value="Periplasmic binding protein-like II"/>
    <property type="match status" value="1"/>
</dbReference>
<reference evidence="5" key="1">
    <citation type="submission" date="2017-07" db="EMBL/GenBank/DDBJ databases">
        <authorList>
            <person name="Varghese N."/>
            <person name="Submissions S."/>
        </authorList>
    </citation>
    <scope>NUCLEOTIDE SEQUENCE [LARGE SCALE GENOMIC DNA]</scope>
    <source>
        <strain evidence="5">NLAE-zl-C134</strain>
    </source>
</reference>
<keyword evidence="5" id="KW-1185">Reference proteome</keyword>
<evidence type="ECO:0000313" key="4">
    <source>
        <dbReference type="EMBL" id="SUQ13292.1"/>
    </source>
</evidence>
<evidence type="ECO:0000259" key="3">
    <source>
        <dbReference type="SMART" id="SM00062"/>
    </source>
</evidence>
<protein>
    <submittedName>
        <fullName evidence="4">Amino acid ABC transporter substrate-binding protein, PAAT family</fullName>
    </submittedName>
</protein>
<dbReference type="PANTHER" id="PTHR35936:SF17">
    <property type="entry name" value="ARGININE-BINDING EXTRACELLULAR PROTEIN ARTP"/>
    <property type="match status" value="1"/>
</dbReference>
<feature type="domain" description="Solute-binding protein family 3/N-terminal" evidence="3">
    <location>
        <begin position="58"/>
        <end position="292"/>
    </location>
</feature>
<dbReference type="PANTHER" id="PTHR35936">
    <property type="entry name" value="MEMBRANE-BOUND LYTIC MUREIN TRANSGLYCOSYLASE F"/>
    <property type="match status" value="1"/>
</dbReference>
<organism evidence="4 5">
    <name type="scientific">Faecalicatena contorta</name>
    <dbReference type="NCBI Taxonomy" id="39482"/>
    <lineage>
        <taxon>Bacteria</taxon>
        <taxon>Bacillati</taxon>
        <taxon>Bacillota</taxon>
        <taxon>Clostridia</taxon>
        <taxon>Lachnospirales</taxon>
        <taxon>Lachnospiraceae</taxon>
        <taxon>Faecalicatena</taxon>
    </lineage>
</organism>
<dbReference type="AlphaFoldDB" id="A0A316A1Z2"/>
<dbReference type="EMBL" id="UHJJ01000003">
    <property type="protein sequence ID" value="SUQ13292.1"/>
    <property type="molecule type" value="Genomic_DNA"/>
</dbReference>
<dbReference type="GO" id="GO:0033294">
    <property type="term" value="F:ectoine binding"/>
    <property type="evidence" value="ECO:0007669"/>
    <property type="project" value="InterPro"/>
</dbReference>
<feature type="chain" id="PRO_5043163542" evidence="2">
    <location>
        <begin position="30"/>
        <end position="306"/>
    </location>
</feature>
<feature type="signal peptide" evidence="2">
    <location>
        <begin position="1"/>
        <end position="29"/>
    </location>
</feature>
<accession>A0A316A1Z2</accession>
<dbReference type="Pfam" id="PF00497">
    <property type="entry name" value="SBP_bac_3"/>
    <property type="match status" value="1"/>
</dbReference>
<evidence type="ECO:0000313" key="5">
    <source>
        <dbReference type="Proteomes" id="UP000254051"/>
    </source>
</evidence>
<name>A0A316A1Z2_9FIRM</name>
<dbReference type="Proteomes" id="UP000254051">
    <property type="component" value="Unassembled WGS sequence"/>
</dbReference>
<dbReference type="Gene3D" id="3.40.190.10">
    <property type="entry name" value="Periplasmic binding protein-like II"/>
    <property type="match status" value="2"/>
</dbReference>